<dbReference type="PANTHER" id="PTHR42963">
    <property type="entry name" value="CHROMOSOME PARTITION PROTEIN MUKB"/>
    <property type="match status" value="1"/>
</dbReference>
<keyword evidence="1" id="KW-0963">Cytoplasm</keyword>
<dbReference type="InterPro" id="IPR003395">
    <property type="entry name" value="RecF/RecN/SMC_N"/>
</dbReference>
<dbReference type="PANTHER" id="PTHR42963:SF1">
    <property type="entry name" value="DUF4476 DOMAIN-CONTAINING PROTEIN"/>
    <property type="match status" value="1"/>
</dbReference>
<dbReference type="AlphaFoldDB" id="X0X6T5"/>
<protein>
    <recommendedName>
        <fullName evidence="3">RecF/RecN/SMC N-terminal domain-containing protein</fullName>
    </recommendedName>
</protein>
<dbReference type="SUPFAM" id="SSF52540">
    <property type="entry name" value="P-loop containing nucleoside triphosphate hydrolases"/>
    <property type="match status" value="1"/>
</dbReference>
<reference evidence="4" key="1">
    <citation type="journal article" date="2014" name="Front. Microbiol.">
        <title>High frequency of phylogenetically diverse reductive dehalogenase-homologous genes in deep subseafloor sedimentary metagenomes.</title>
        <authorList>
            <person name="Kawai M."/>
            <person name="Futagami T."/>
            <person name="Toyoda A."/>
            <person name="Takaki Y."/>
            <person name="Nishi S."/>
            <person name="Hori S."/>
            <person name="Arai W."/>
            <person name="Tsubouchi T."/>
            <person name="Morono Y."/>
            <person name="Uchiyama I."/>
            <person name="Ito T."/>
            <person name="Fujiyama A."/>
            <person name="Inagaki F."/>
            <person name="Takami H."/>
        </authorList>
    </citation>
    <scope>NUCLEOTIDE SEQUENCE</scope>
    <source>
        <strain evidence="4">Expedition CK06-06</strain>
    </source>
</reference>
<evidence type="ECO:0000256" key="1">
    <source>
        <dbReference type="ARBA" id="ARBA00022490"/>
    </source>
</evidence>
<feature type="non-terminal residue" evidence="4">
    <location>
        <position position="167"/>
    </location>
</feature>
<keyword evidence="2" id="KW-0238">DNA-binding</keyword>
<dbReference type="Gene3D" id="3.40.50.300">
    <property type="entry name" value="P-loop containing nucleotide triphosphate hydrolases"/>
    <property type="match status" value="1"/>
</dbReference>
<dbReference type="Pfam" id="PF02463">
    <property type="entry name" value="SMC_N"/>
    <property type="match status" value="1"/>
</dbReference>
<sequence length="167" mass="18421">MYFKQLEIVGFKSFPHKTKLKFEPGVTAVVGPNGCGKSNISDAIRWVLGEQSSRALRGSSMEDVIFNGTDAIEPINMAEVSLTLSNEDKALPIDYDEVTITRRLFRSGESEYILNKTPVRLKDISSLLMGTGMGTNSYSIIEQGKIGLILSSKPEERRVIFEEASGI</sequence>
<gene>
    <name evidence="4" type="ORF">S01H1_68306</name>
</gene>
<name>X0X6T5_9ZZZZ</name>
<evidence type="ECO:0000313" key="4">
    <source>
        <dbReference type="EMBL" id="GAG31097.1"/>
    </source>
</evidence>
<organism evidence="4">
    <name type="scientific">marine sediment metagenome</name>
    <dbReference type="NCBI Taxonomy" id="412755"/>
    <lineage>
        <taxon>unclassified sequences</taxon>
        <taxon>metagenomes</taxon>
        <taxon>ecological metagenomes</taxon>
    </lineage>
</organism>
<dbReference type="InterPro" id="IPR027417">
    <property type="entry name" value="P-loop_NTPase"/>
</dbReference>
<dbReference type="InterPro" id="IPR050308">
    <property type="entry name" value="MukB/SMC"/>
</dbReference>
<comment type="caution">
    <text evidence="4">The sequence shown here is derived from an EMBL/GenBank/DDBJ whole genome shotgun (WGS) entry which is preliminary data.</text>
</comment>
<accession>X0X6T5</accession>
<evidence type="ECO:0000256" key="2">
    <source>
        <dbReference type="ARBA" id="ARBA00023125"/>
    </source>
</evidence>
<evidence type="ECO:0000259" key="3">
    <source>
        <dbReference type="Pfam" id="PF02463"/>
    </source>
</evidence>
<feature type="domain" description="RecF/RecN/SMC N-terminal" evidence="3">
    <location>
        <begin position="3"/>
        <end position="135"/>
    </location>
</feature>
<dbReference type="GO" id="GO:0005737">
    <property type="term" value="C:cytoplasm"/>
    <property type="evidence" value="ECO:0007669"/>
    <property type="project" value="TreeGrafter"/>
</dbReference>
<dbReference type="EMBL" id="BARS01045294">
    <property type="protein sequence ID" value="GAG31097.1"/>
    <property type="molecule type" value="Genomic_DNA"/>
</dbReference>
<dbReference type="GO" id="GO:0003677">
    <property type="term" value="F:DNA binding"/>
    <property type="evidence" value="ECO:0007669"/>
    <property type="project" value="UniProtKB-KW"/>
</dbReference>
<proteinExistence type="predicted"/>